<accession>A0AAE8L9I4</accession>
<dbReference type="Proteomes" id="UP000185487">
    <property type="component" value="Plasmid CBMB27-p1"/>
</dbReference>
<gene>
    <name evidence="1" type="ORF">MCBMB27_05695</name>
    <name evidence="2" type="ORF">SAMN05192567_14015</name>
</gene>
<evidence type="ECO:0000313" key="2">
    <source>
        <dbReference type="EMBL" id="SFH65569.1"/>
    </source>
</evidence>
<dbReference type="Proteomes" id="UP000199140">
    <property type="component" value="Unassembled WGS sequence"/>
</dbReference>
<keyword evidence="3" id="KW-1185">Reference proteome</keyword>
<dbReference type="EMBL" id="FOPK01000040">
    <property type="protein sequence ID" value="SFH65569.1"/>
    <property type="molecule type" value="Genomic_DNA"/>
</dbReference>
<evidence type="ECO:0000313" key="1">
    <source>
        <dbReference type="EMBL" id="APT34986.1"/>
    </source>
</evidence>
<evidence type="ECO:0008006" key="5">
    <source>
        <dbReference type="Google" id="ProtNLM"/>
    </source>
</evidence>
<dbReference type="RefSeq" id="WP_075382161.1">
    <property type="nucleotide sequence ID" value="NZ_CP015368.1"/>
</dbReference>
<reference evidence="2 4" key="2">
    <citation type="submission" date="2016-10" db="EMBL/GenBank/DDBJ databases">
        <authorList>
            <person name="Varghese N."/>
            <person name="Submissions S."/>
        </authorList>
    </citation>
    <scope>NUCLEOTIDE SEQUENCE [LARGE SCALE GENOMIC DNA]</scope>
    <source>
        <strain evidence="2 4">CBMB27</strain>
    </source>
</reference>
<protein>
    <recommendedName>
        <fullName evidence="5">DUF4160 domain-containing protein</fullName>
    </recommendedName>
</protein>
<evidence type="ECO:0000313" key="3">
    <source>
        <dbReference type="Proteomes" id="UP000185487"/>
    </source>
</evidence>
<sequence length="164" mass="18167">MAGTIFRLGEVQVFIAAEDHPPPHVHARHTAQGWIARFRFSFLSDVAALYRFKRRGRNPTLRALDDLEEAIVRALPACRAEWWATHGGRHGIGLVNRRIVTRPEANADGLLAKVPLEPDRGAVTIAAATYDPDTGRVTLALSDGHQLALTSGLHIEEAEEWHSR</sequence>
<evidence type="ECO:0000313" key="4">
    <source>
        <dbReference type="Proteomes" id="UP000199140"/>
    </source>
</evidence>
<keyword evidence="1" id="KW-0614">Plasmid</keyword>
<proteinExistence type="predicted"/>
<geneLocation type="plasmid" evidence="1 3">
    <name>CBMB27-p1</name>
</geneLocation>
<reference evidence="1 3" key="1">
    <citation type="submission" date="2016-04" db="EMBL/GenBank/DDBJ databases">
        <title>Complete genome sequencing and analysis of CBMB27, Methylobacterium phyllosphaerae isolated from leaf tissues of rice (Oryza sativa L.).</title>
        <authorList>
            <person name="Lee Y."/>
            <person name="Hwangbo K."/>
            <person name="Chung H."/>
            <person name="Yoo J."/>
            <person name="Kim K.Y."/>
            <person name="Sa T.M."/>
            <person name="Um Y."/>
            <person name="Madhaiyan M."/>
        </authorList>
    </citation>
    <scope>NUCLEOTIDE SEQUENCE [LARGE SCALE GENOMIC DNA]</scope>
    <source>
        <strain evidence="1 3">CBMB27</strain>
        <plasmid evidence="1 3">CBMB27-p1</plasmid>
    </source>
</reference>
<organism evidence="2 4">
    <name type="scientific">Methylobacterium phyllosphaerae</name>
    <dbReference type="NCBI Taxonomy" id="418223"/>
    <lineage>
        <taxon>Bacteria</taxon>
        <taxon>Pseudomonadati</taxon>
        <taxon>Pseudomonadota</taxon>
        <taxon>Alphaproteobacteria</taxon>
        <taxon>Hyphomicrobiales</taxon>
        <taxon>Methylobacteriaceae</taxon>
        <taxon>Methylobacterium</taxon>
    </lineage>
</organism>
<name>A0AAE8L9I4_9HYPH</name>
<dbReference type="EMBL" id="CP015368">
    <property type="protein sequence ID" value="APT34986.1"/>
    <property type="molecule type" value="Genomic_DNA"/>
</dbReference>
<dbReference type="AlphaFoldDB" id="A0AAE8L9I4"/>
<dbReference type="KEGG" id="mphy:MCBMB27_05695"/>